<organism evidence="1 2">
    <name type="scientific">Cinara cedri</name>
    <dbReference type="NCBI Taxonomy" id="506608"/>
    <lineage>
        <taxon>Eukaryota</taxon>
        <taxon>Metazoa</taxon>
        <taxon>Ecdysozoa</taxon>
        <taxon>Arthropoda</taxon>
        <taxon>Hexapoda</taxon>
        <taxon>Insecta</taxon>
        <taxon>Pterygota</taxon>
        <taxon>Neoptera</taxon>
        <taxon>Paraneoptera</taxon>
        <taxon>Hemiptera</taxon>
        <taxon>Sternorrhyncha</taxon>
        <taxon>Aphidomorpha</taxon>
        <taxon>Aphidoidea</taxon>
        <taxon>Aphididae</taxon>
        <taxon>Lachninae</taxon>
        <taxon>Cinara</taxon>
    </lineage>
</organism>
<evidence type="ECO:0000313" key="1">
    <source>
        <dbReference type="EMBL" id="VVC27218.1"/>
    </source>
</evidence>
<accession>A0A5E4M8P2</accession>
<dbReference type="Proteomes" id="UP000325440">
    <property type="component" value="Unassembled WGS sequence"/>
</dbReference>
<name>A0A5E4M8P2_9HEMI</name>
<protein>
    <submittedName>
        <fullName evidence="1">Uncharacterized protein</fullName>
    </submittedName>
</protein>
<dbReference type="EMBL" id="CABPRJ010000073">
    <property type="protein sequence ID" value="VVC27218.1"/>
    <property type="molecule type" value="Genomic_DNA"/>
</dbReference>
<dbReference type="OrthoDB" id="6587057at2759"/>
<gene>
    <name evidence="1" type="ORF">CINCED_3A006405</name>
</gene>
<proteinExistence type="predicted"/>
<evidence type="ECO:0000313" key="2">
    <source>
        <dbReference type="Proteomes" id="UP000325440"/>
    </source>
</evidence>
<sequence length="156" mass="18081">MSEQMQYWEYTESWNIKSYSNLSSSCENSTQPTIIKSNIKTSVLYQNHSLTIFTNGILSEIIYLTPKTYILYSTLYLGIMSFDKYYHGKWVLSFYDKPSAVKCVDTLKNNGLEVTDIPKLLSEKINLENTIISLIKNPEFSNFVVQVENIINKTKF</sequence>
<keyword evidence="2" id="KW-1185">Reference proteome</keyword>
<dbReference type="AlphaFoldDB" id="A0A5E4M8P2"/>
<reference evidence="1 2" key="1">
    <citation type="submission" date="2019-08" db="EMBL/GenBank/DDBJ databases">
        <authorList>
            <person name="Alioto T."/>
            <person name="Alioto T."/>
            <person name="Gomez Garrido J."/>
        </authorList>
    </citation>
    <scope>NUCLEOTIDE SEQUENCE [LARGE SCALE GENOMIC DNA]</scope>
</reference>